<feature type="non-terminal residue" evidence="1">
    <location>
        <position position="362"/>
    </location>
</feature>
<evidence type="ECO:0008006" key="3">
    <source>
        <dbReference type="Google" id="ProtNLM"/>
    </source>
</evidence>
<dbReference type="EMBL" id="NCSJ02000271">
    <property type="protein sequence ID" value="RFU26277.1"/>
    <property type="molecule type" value="Genomic_DNA"/>
</dbReference>
<dbReference type="STRING" id="5539.A0A3E2GZ26"/>
<accession>A0A3E2GZ26</accession>
<sequence>MTRTGSGRDTEYNIITRSLERDGSDSLPQVAMVAKLGSELNHASQRSSNSQRSGATTVGKSLTIRGYETPEGINWYDRSSEINIAIPQHPKYHGPTSFSSVFTENDLLDNNEEHGRAPFPWPFGEPLLGRGGQSASTTGMNQIVMTLWNIPSHAICNSLIDEFESQYHILSMPTIPEKLGLIAETLFKNGKTPLSPAPDDGMEWLNTFTGQNMRFEMLGMLFCFFGFAYHCLPDEDPRFSTPENCGRNRKQSSWRMKECADICLKMNKISEMKSLCTGDESFRLRQRHAETVVSALATGLHRLDSGTEKITAALEYKRRIISAIYCTDKNVSSINGTPVFLSHKFVHLQLPLDLPGDALFQP</sequence>
<name>A0A3E2GZ26_SCYLI</name>
<reference evidence="1 2" key="1">
    <citation type="submission" date="2018-05" db="EMBL/GenBank/DDBJ databases">
        <title>Draft genome sequence of Scytalidium lignicola DSM 105466, a ubiquitous saprotrophic fungus.</title>
        <authorList>
            <person name="Buettner E."/>
            <person name="Gebauer A.M."/>
            <person name="Hofrichter M."/>
            <person name="Liers C."/>
            <person name="Kellner H."/>
        </authorList>
    </citation>
    <scope>NUCLEOTIDE SEQUENCE [LARGE SCALE GENOMIC DNA]</scope>
    <source>
        <strain evidence="1 2">DSM 105466</strain>
    </source>
</reference>
<evidence type="ECO:0000313" key="1">
    <source>
        <dbReference type="EMBL" id="RFU26277.1"/>
    </source>
</evidence>
<dbReference type="CDD" id="cd12148">
    <property type="entry name" value="fungal_TF_MHR"/>
    <property type="match status" value="1"/>
</dbReference>
<protein>
    <recommendedName>
        <fullName evidence="3">Transcription factor domain-containing protein</fullName>
    </recommendedName>
</protein>
<feature type="non-terminal residue" evidence="1">
    <location>
        <position position="1"/>
    </location>
</feature>
<dbReference type="OrthoDB" id="4898680at2759"/>
<dbReference type="AlphaFoldDB" id="A0A3E2GZ26"/>
<organism evidence="1 2">
    <name type="scientific">Scytalidium lignicola</name>
    <name type="common">Hyphomycete</name>
    <dbReference type="NCBI Taxonomy" id="5539"/>
    <lineage>
        <taxon>Eukaryota</taxon>
        <taxon>Fungi</taxon>
        <taxon>Dikarya</taxon>
        <taxon>Ascomycota</taxon>
        <taxon>Pezizomycotina</taxon>
        <taxon>Leotiomycetes</taxon>
        <taxon>Leotiomycetes incertae sedis</taxon>
        <taxon>Scytalidium</taxon>
    </lineage>
</organism>
<keyword evidence="2" id="KW-1185">Reference proteome</keyword>
<proteinExistence type="predicted"/>
<gene>
    <name evidence="1" type="ORF">B7463_g10038</name>
</gene>
<dbReference type="Proteomes" id="UP000258309">
    <property type="component" value="Unassembled WGS sequence"/>
</dbReference>
<evidence type="ECO:0000313" key="2">
    <source>
        <dbReference type="Proteomes" id="UP000258309"/>
    </source>
</evidence>
<comment type="caution">
    <text evidence="1">The sequence shown here is derived from an EMBL/GenBank/DDBJ whole genome shotgun (WGS) entry which is preliminary data.</text>
</comment>